<evidence type="ECO:0000313" key="2">
    <source>
        <dbReference type="EMBL" id="GGE03563.1"/>
    </source>
</evidence>
<name>A0A916ZLM9_9HYPH</name>
<evidence type="ECO:0000259" key="1">
    <source>
        <dbReference type="Pfam" id="PF16242"/>
    </source>
</evidence>
<dbReference type="RefSeq" id="WP_188908562.1">
    <property type="nucleotide sequence ID" value="NZ_BMIQ01000003.1"/>
</dbReference>
<dbReference type="InterPro" id="IPR052917">
    <property type="entry name" value="Stress-Dev_Protein"/>
</dbReference>
<dbReference type="Gene3D" id="2.30.110.10">
    <property type="entry name" value="Electron Transport, Fmn-binding Protein, Chain A"/>
    <property type="match status" value="1"/>
</dbReference>
<dbReference type="InterPro" id="IPR012349">
    <property type="entry name" value="Split_barrel_FMN-bd"/>
</dbReference>
<feature type="domain" description="General stress protein FMN-binding split barrel" evidence="1">
    <location>
        <begin position="8"/>
        <end position="137"/>
    </location>
</feature>
<proteinExistence type="predicted"/>
<organism evidence="2 3">
    <name type="scientific">Aureimonas endophytica</name>
    <dbReference type="NCBI Taxonomy" id="2027858"/>
    <lineage>
        <taxon>Bacteria</taxon>
        <taxon>Pseudomonadati</taxon>
        <taxon>Pseudomonadota</taxon>
        <taxon>Alphaproteobacteria</taxon>
        <taxon>Hyphomicrobiales</taxon>
        <taxon>Aurantimonadaceae</taxon>
        <taxon>Aureimonas</taxon>
    </lineage>
</organism>
<dbReference type="PANTHER" id="PTHR34818">
    <property type="entry name" value="PROTEIN BLI-3"/>
    <property type="match status" value="1"/>
</dbReference>
<dbReference type="SUPFAM" id="SSF50475">
    <property type="entry name" value="FMN-binding split barrel"/>
    <property type="match status" value="1"/>
</dbReference>
<dbReference type="AlphaFoldDB" id="A0A916ZLM9"/>
<accession>A0A916ZLM9</accession>
<comment type="caution">
    <text evidence="2">The sequence shown here is derived from an EMBL/GenBank/DDBJ whole genome shotgun (WGS) entry which is preliminary data.</text>
</comment>
<dbReference type="InterPro" id="IPR038725">
    <property type="entry name" value="YdaG_split_barrel_FMN-bd"/>
</dbReference>
<evidence type="ECO:0000313" key="3">
    <source>
        <dbReference type="Proteomes" id="UP000644699"/>
    </source>
</evidence>
<protein>
    <recommendedName>
        <fullName evidence="1">General stress protein FMN-binding split barrel domain-containing protein</fullName>
    </recommendedName>
</protein>
<gene>
    <name evidence="2" type="ORF">GCM10011390_23100</name>
</gene>
<reference evidence="2" key="1">
    <citation type="journal article" date="2014" name="Int. J. Syst. Evol. Microbiol.">
        <title>Complete genome sequence of Corynebacterium casei LMG S-19264T (=DSM 44701T), isolated from a smear-ripened cheese.</title>
        <authorList>
            <consortium name="US DOE Joint Genome Institute (JGI-PGF)"/>
            <person name="Walter F."/>
            <person name="Albersmeier A."/>
            <person name="Kalinowski J."/>
            <person name="Ruckert C."/>
        </authorList>
    </citation>
    <scope>NUCLEOTIDE SEQUENCE</scope>
    <source>
        <strain evidence="2">CGMCC 1.15367</strain>
    </source>
</reference>
<keyword evidence="3" id="KW-1185">Reference proteome</keyword>
<dbReference type="EMBL" id="BMIQ01000003">
    <property type="protein sequence ID" value="GGE03563.1"/>
    <property type="molecule type" value="Genomic_DNA"/>
</dbReference>
<sequence length="144" mass="16403">MADLTLHDLSKRMQGIDFAMFSTKTEGGEIASRPMSNNGDVEYDGDSWFFTYESYRTVSDIERDPKVSLSMTGSKGLLGRPPLFLSIEGHAELIRDKGQFEAHWTKELDYWFENGVDTPGIVLIKVHAKRIHYWDGRDEGEIVV</sequence>
<dbReference type="Proteomes" id="UP000644699">
    <property type="component" value="Unassembled WGS sequence"/>
</dbReference>
<dbReference type="PANTHER" id="PTHR34818:SF1">
    <property type="entry name" value="PROTEIN BLI-3"/>
    <property type="match status" value="1"/>
</dbReference>
<reference evidence="2" key="2">
    <citation type="submission" date="2020-09" db="EMBL/GenBank/DDBJ databases">
        <authorList>
            <person name="Sun Q."/>
            <person name="Zhou Y."/>
        </authorList>
    </citation>
    <scope>NUCLEOTIDE SEQUENCE</scope>
    <source>
        <strain evidence="2">CGMCC 1.15367</strain>
    </source>
</reference>
<dbReference type="Pfam" id="PF16242">
    <property type="entry name" value="Pyrid_ox_like"/>
    <property type="match status" value="1"/>
</dbReference>